<dbReference type="InterPro" id="IPR015063">
    <property type="entry name" value="USP8_dimer"/>
</dbReference>
<dbReference type="EMBL" id="KB300307">
    <property type="protein sequence ID" value="ELU06915.1"/>
    <property type="molecule type" value="Genomic_DNA"/>
</dbReference>
<dbReference type="SUPFAM" id="SSF140856">
    <property type="entry name" value="USP8 N-terminal domain-like"/>
    <property type="match status" value="1"/>
</dbReference>
<keyword evidence="3" id="KW-0788">Thiol protease</keyword>
<keyword evidence="3" id="KW-0645">Protease</keyword>
<evidence type="ECO:0000259" key="5">
    <source>
        <dbReference type="PROSITE" id="PS50020"/>
    </source>
</evidence>
<evidence type="ECO:0000313" key="10">
    <source>
        <dbReference type="Proteomes" id="UP000014760"/>
    </source>
</evidence>
<evidence type="ECO:0000256" key="1">
    <source>
        <dbReference type="ARBA" id="ARBA00000707"/>
    </source>
</evidence>
<feature type="region of interest" description="Disordered" evidence="4">
    <location>
        <begin position="380"/>
        <end position="504"/>
    </location>
</feature>
<evidence type="ECO:0000259" key="6">
    <source>
        <dbReference type="PROSITE" id="PS50206"/>
    </source>
</evidence>
<feature type="compositionally biased region" description="Polar residues" evidence="4">
    <location>
        <begin position="242"/>
        <end position="265"/>
    </location>
</feature>
<dbReference type="EnsemblMetazoa" id="CapteT166013">
    <property type="protein sequence ID" value="CapteP166013"/>
    <property type="gene ID" value="CapteG166013"/>
</dbReference>
<dbReference type="PROSITE" id="PS50020">
    <property type="entry name" value="WW_DOMAIN_2"/>
    <property type="match status" value="1"/>
</dbReference>
<reference evidence="10" key="1">
    <citation type="submission" date="2012-12" db="EMBL/GenBank/DDBJ databases">
        <authorList>
            <person name="Hellsten U."/>
            <person name="Grimwood J."/>
            <person name="Chapman J.A."/>
            <person name="Shapiro H."/>
            <person name="Aerts A."/>
            <person name="Otillar R.P."/>
            <person name="Terry A.Y."/>
            <person name="Boore J.L."/>
            <person name="Simakov O."/>
            <person name="Marletaz F."/>
            <person name="Cho S.-J."/>
            <person name="Edsinger-Gonzales E."/>
            <person name="Havlak P."/>
            <person name="Kuo D.-H."/>
            <person name="Larsson T."/>
            <person name="Lv J."/>
            <person name="Arendt D."/>
            <person name="Savage R."/>
            <person name="Osoegawa K."/>
            <person name="de Jong P."/>
            <person name="Lindberg D.R."/>
            <person name="Seaver E.C."/>
            <person name="Weisblat D.A."/>
            <person name="Putnam N.H."/>
            <person name="Grigoriev I.V."/>
            <person name="Rokhsar D.S."/>
        </authorList>
    </citation>
    <scope>NUCLEOTIDE SEQUENCE</scope>
    <source>
        <strain evidence="10">I ESC-2004</strain>
    </source>
</reference>
<name>R7UKZ9_CAPTE</name>
<feature type="domain" description="USP" evidence="7">
    <location>
        <begin position="643"/>
        <end position="974"/>
    </location>
</feature>
<dbReference type="PROSITE" id="PS00972">
    <property type="entry name" value="USP_1"/>
    <property type="match status" value="1"/>
</dbReference>
<dbReference type="PANTHER" id="PTHR21646">
    <property type="entry name" value="UBIQUITIN CARBOXYL-TERMINAL HYDROLASE"/>
    <property type="match status" value="1"/>
</dbReference>
<evidence type="ECO:0000256" key="3">
    <source>
        <dbReference type="RuleBase" id="RU366025"/>
    </source>
</evidence>
<evidence type="ECO:0000259" key="7">
    <source>
        <dbReference type="PROSITE" id="PS50235"/>
    </source>
</evidence>
<dbReference type="Proteomes" id="UP000014760">
    <property type="component" value="Unassembled WGS sequence"/>
</dbReference>
<dbReference type="EMBL" id="AMQN01007272">
    <property type="status" value="NOT_ANNOTATED_CDS"/>
    <property type="molecule type" value="Genomic_DNA"/>
</dbReference>
<proteinExistence type="inferred from homology"/>
<dbReference type="GO" id="GO:0004843">
    <property type="term" value="F:cysteine-type deubiquitinase activity"/>
    <property type="evidence" value="ECO:0007669"/>
    <property type="project" value="UniProtKB-UniRule"/>
</dbReference>
<gene>
    <name evidence="8" type="ORF">CAPTEDRAFT_166013</name>
</gene>
<dbReference type="SUPFAM" id="SSF54001">
    <property type="entry name" value="Cysteine proteinases"/>
    <property type="match status" value="1"/>
</dbReference>
<dbReference type="InterPro" id="IPR038765">
    <property type="entry name" value="Papain-like_cys_pep_sf"/>
</dbReference>
<dbReference type="InterPro" id="IPR001763">
    <property type="entry name" value="Rhodanese-like_dom"/>
</dbReference>
<dbReference type="InterPro" id="IPR036020">
    <property type="entry name" value="WW_dom_sf"/>
</dbReference>
<feature type="compositionally biased region" description="Polar residues" evidence="4">
    <location>
        <begin position="574"/>
        <end position="587"/>
    </location>
</feature>
<evidence type="ECO:0000256" key="4">
    <source>
        <dbReference type="SAM" id="MobiDB-lite"/>
    </source>
</evidence>
<dbReference type="GO" id="GO:0006508">
    <property type="term" value="P:proteolysis"/>
    <property type="evidence" value="ECO:0007669"/>
    <property type="project" value="UniProtKB-KW"/>
</dbReference>
<feature type="compositionally biased region" description="Basic and acidic residues" evidence="4">
    <location>
        <begin position="412"/>
        <end position="493"/>
    </location>
</feature>
<dbReference type="CDD" id="cd00201">
    <property type="entry name" value="WW"/>
    <property type="match status" value="1"/>
</dbReference>
<dbReference type="Pfam" id="PF00397">
    <property type="entry name" value="WW"/>
    <property type="match status" value="1"/>
</dbReference>
<accession>R7UKZ9</accession>
<dbReference type="OrthoDB" id="292964at2759"/>
<dbReference type="EC" id="3.4.19.12" evidence="3"/>
<feature type="region of interest" description="Disordered" evidence="4">
    <location>
        <begin position="242"/>
        <end position="269"/>
    </location>
</feature>
<comment type="catalytic activity">
    <reaction evidence="1 3">
        <text>Thiol-dependent hydrolysis of ester, thioester, amide, peptide and isopeptide bonds formed by the C-terminal Gly of ubiquitin (a 76-residue protein attached to proteins as an intracellular targeting signal).</text>
        <dbReference type="EC" id="3.4.19.12"/>
    </reaction>
</comment>
<dbReference type="STRING" id="283909.R7UKZ9"/>
<feature type="domain" description="WW" evidence="5">
    <location>
        <begin position="499"/>
        <end position="533"/>
    </location>
</feature>
<feature type="compositionally biased region" description="Acidic residues" evidence="4">
    <location>
        <begin position="85"/>
        <end position="95"/>
    </location>
</feature>
<comment type="similarity">
    <text evidence="2 3">Belongs to the peptidase C19 family.</text>
</comment>
<dbReference type="Gene3D" id="2.20.70.10">
    <property type="match status" value="1"/>
</dbReference>
<dbReference type="PROSITE" id="PS50235">
    <property type="entry name" value="USP_3"/>
    <property type="match status" value="1"/>
</dbReference>
<dbReference type="SUPFAM" id="SSF51045">
    <property type="entry name" value="WW domain"/>
    <property type="match status" value="1"/>
</dbReference>
<evidence type="ECO:0000313" key="8">
    <source>
        <dbReference type="EMBL" id="ELU06915.1"/>
    </source>
</evidence>
<dbReference type="OMA" id="YKYDDHE"/>
<feature type="region of interest" description="Disordered" evidence="4">
    <location>
        <begin position="70"/>
        <end position="97"/>
    </location>
</feature>
<dbReference type="Gene3D" id="3.40.250.10">
    <property type="entry name" value="Rhodanese-like domain"/>
    <property type="match status" value="1"/>
</dbReference>
<feature type="compositionally biased region" description="Basic and acidic residues" evidence="4">
    <location>
        <begin position="70"/>
        <end position="83"/>
    </location>
</feature>
<dbReference type="PROSITE" id="PS00973">
    <property type="entry name" value="USP_2"/>
    <property type="match status" value="1"/>
</dbReference>
<dbReference type="CDD" id="cd02674">
    <property type="entry name" value="Peptidase_C19R"/>
    <property type="match status" value="1"/>
</dbReference>
<dbReference type="InterPro" id="IPR028889">
    <property type="entry name" value="USP"/>
</dbReference>
<dbReference type="PANTHER" id="PTHR21646:SF46">
    <property type="entry name" value="UBIQUITIN CARBOXYL-TERMINAL HYDROLASE"/>
    <property type="match status" value="1"/>
</dbReference>
<dbReference type="PROSITE" id="PS50206">
    <property type="entry name" value="RHODANESE_3"/>
    <property type="match status" value="1"/>
</dbReference>
<feature type="region of interest" description="Disordered" evidence="4">
    <location>
        <begin position="320"/>
        <end position="341"/>
    </location>
</feature>
<keyword evidence="3" id="KW-0833">Ubl conjugation pathway</keyword>
<dbReference type="InterPro" id="IPR050185">
    <property type="entry name" value="Ub_carboxyl-term_hydrolase"/>
</dbReference>
<evidence type="ECO:0000313" key="9">
    <source>
        <dbReference type="EnsemblMetazoa" id="CapteP166013"/>
    </source>
</evidence>
<organism evidence="8">
    <name type="scientific">Capitella teleta</name>
    <name type="common">Polychaete worm</name>
    <dbReference type="NCBI Taxonomy" id="283909"/>
    <lineage>
        <taxon>Eukaryota</taxon>
        <taxon>Metazoa</taxon>
        <taxon>Spiralia</taxon>
        <taxon>Lophotrochozoa</taxon>
        <taxon>Annelida</taxon>
        <taxon>Polychaeta</taxon>
        <taxon>Sedentaria</taxon>
        <taxon>Scolecida</taxon>
        <taxon>Capitellidae</taxon>
        <taxon>Capitella</taxon>
    </lineage>
</organism>
<dbReference type="InterPro" id="IPR001394">
    <property type="entry name" value="Peptidase_C19_UCH"/>
</dbReference>
<dbReference type="PROSITE" id="PS01159">
    <property type="entry name" value="WW_DOMAIN_1"/>
    <property type="match status" value="1"/>
</dbReference>
<dbReference type="FunCoup" id="R7UKZ9">
    <property type="interactions" value="1113"/>
</dbReference>
<feature type="region of interest" description="Disordered" evidence="4">
    <location>
        <begin position="569"/>
        <end position="598"/>
    </location>
</feature>
<dbReference type="AlphaFoldDB" id="R7UKZ9"/>
<reference evidence="8 10" key="2">
    <citation type="journal article" date="2013" name="Nature">
        <title>Insights into bilaterian evolution from three spiralian genomes.</title>
        <authorList>
            <person name="Simakov O."/>
            <person name="Marletaz F."/>
            <person name="Cho S.J."/>
            <person name="Edsinger-Gonzales E."/>
            <person name="Havlak P."/>
            <person name="Hellsten U."/>
            <person name="Kuo D.H."/>
            <person name="Larsson T."/>
            <person name="Lv J."/>
            <person name="Arendt D."/>
            <person name="Savage R."/>
            <person name="Osoegawa K."/>
            <person name="de Jong P."/>
            <person name="Grimwood J."/>
            <person name="Chapman J.A."/>
            <person name="Shapiro H."/>
            <person name="Aerts A."/>
            <person name="Otillar R.P."/>
            <person name="Terry A.Y."/>
            <person name="Boore J.L."/>
            <person name="Grigoriev I.V."/>
            <person name="Lindberg D.R."/>
            <person name="Seaver E.C."/>
            <person name="Weisblat D.A."/>
            <person name="Putnam N.H."/>
            <person name="Rokhsar D.S."/>
        </authorList>
    </citation>
    <scope>NUCLEOTIDE SEQUENCE</scope>
    <source>
        <strain evidence="8 10">I ESC-2004</strain>
    </source>
</reference>
<dbReference type="SMART" id="SM00456">
    <property type="entry name" value="WW"/>
    <property type="match status" value="1"/>
</dbReference>
<dbReference type="SUPFAM" id="SSF52821">
    <property type="entry name" value="Rhodanese/Cell cycle control phosphatase"/>
    <property type="match status" value="1"/>
</dbReference>
<protein>
    <recommendedName>
        <fullName evidence="3">Ubiquitin carboxyl-terminal hydrolase</fullName>
        <ecNumber evidence="3">3.4.19.12</ecNumber>
    </recommendedName>
</protein>
<dbReference type="InterPro" id="IPR001202">
    <property type="entry name" value="WW_dom"/>
</dbReference>
<dbReference type="InterPro" id="IPR018200">
    <property type="entry name" value="USP_CS"/>
</dbReference>
<keyword evidence="3" id="KW-0378">Hydrolase</keyword>
<dbReference type="InterPro" id="IPR036873">
    <property type="entry name" value="Rhodanese-like_dom_sf"/>
</dbReference>
<dbReference type="Pfam" id="PF08969">
    <property type="entry name" value="USP8_dimer"/>
    <property type="match status" value="1"/>
</dbReference>
<sequence length="981" mass="112772">MYMKYFNIVSAIKKTNEYKKDMKFFSDMIGSRKCLVAINEAEKLAEDLKNRCRQAEILSEKMLEENERRLRLEEKGKEEKTPPQEENEEEEEGEGEGIVSCLTKSPGIITAEELYALIDEQTPLIVMDTRSEEDFEDSHMNKACCINIPEDIIPAGVLVKNIQKKLPADSLSLWEQRSKVEYIVIMGWRSTVADLVPGNVINNLKDALYKWDQDTVIKSEPLVLEGGYEEWLFRYAPLTTNSQPSRMPSRSATDSGVPSPNTPTVDRTVKPKPVANDVVQTNKNNLNNIKVTNNLKDLRQMMNDDKPIKNINISKKQLNEAPQVPSVDRKLKPSAPNVPQKVSNVDIERERSEYEALMLKKKQAEEDVERLEKLKMQEAKETAQLMRTQRKKAEEQRAEEEEEEKKKKLAKEKRETEEREMKAKQEAEKKEKDLRQKMEKERQEKEKSVKEEAAKKQKEEEKRKKEEETRRKEHEEEEKRKQEELQHSRDRPQGKHHTPGLPVGWEKRLDAATGRYFYLDHQRNTTQWVPPATPASKGTLGNSSLNRLMPLFSLAAPPKGVFTAKLKEEAESSGGLTRSHSSPNITKMVQDEETENRTVPRPLVERTSKPRPKADTLQIRTDVSAAKVRNLNPTWGSVAPGLCGLRNIGNTCYMNSIIQCLSNTIPLTVYFLSDIYVQDINKENVFGKGGVIAEEYSVVNKGLWSGQYKSINPRDLWSTLGRFYSLFASHEHQDSQELLLFLMDGLHEDLNKVKKRPQLPEQNNNGVSDQQAASTAWYMHKQINESIIVELFQGQFKSTVTCMTCSKESVTFDAFVNLSLPIAQGTRVSLHECLSLFSKRESMTGESRWDCPQCKCKREATKRIVVWKLPPILIIHLKRFYYRGMWRDKITTHVDYPLEGLDMGRYVAGPKKPPVFNLYAVSNHYGTLDGGHYTASVKNAKNHKWYKYDDTEVYEVSKSDVQSSAGYILFYSHMRMDQMLK</sequence>
<dbReference type="Gene3D" id="3.90.70.10">
    <property type="entry name" value="Cysteine proteinases"/>
    <property type="match status" value="1"/>
</dbReference>
<dbReference type="CDD" id="cd00158">
    <property type="entry name" value="RHOD"/>
    <property type="match status" value="1"/>
</dbReference>
<reference evidence="9" key="3">
    <citation type="submission" date="2015-06" db="UniProtKB">
        <authorList>
            <consortium name="EnsemblMetazoa"/>
        </authorList>
    </citation>
    <scope>IDENTIFICATION</scope>
</reference>
<dbReference type="Pfam" id="PF00443">
    <property type="entry name" value="UCH"/>
    <property type="match status" value="1"/>
</dbReference>
<dbReference type="Pfam" id="PF00581">
    <property type="entry name" value="Rhodanese"/>
    <property type="match status" value="1"/>
</dbReference>
<keyword evidence="10" id="KW-1185">Reference proteome</keyword>
<dbReference type="HOGENOM" id="CLU_009980_0_0_1"/>
<dbReference type="Gene3D" id="1.20.58.80">
    <property type="entry name" value="Phosphotransferase system, lactose/cellobiose-type IIA subunit"/>
    <property type="match status" value="1"/>
</dbReference>
<feature type="domain" description="Rhodanese" evidence="6">
    <location>
        <begin position="120"/>
        <end position="240"/>
    </location>
</feature>
<dbReference type="GO" id="GO:0016579">
    <property type="term" value="P:protein deubiquitination"/>
    <property type="evidence" value="ECO:0007669"/>
    <property type="project" value="InterPro"/>
</dbReference>
<evidence type="ECO:0000256" key="2">
    <source>
        <dbReference type="ARBA" id="ARBA00009085"/>
    </source>
</evidence>